<reference evidence="1 2" key="1">
    <citation type="submission" date="2018-10" db="EMBL/GenBank/DDBJ databases">
        <title>Genomic Encyclopedia of Archaeal and Bacterial Type Strains, Phase II (KMG-II): from individual species to whole genera.</title>
        <authorList>
            <person name="Goeker M."/>
        </authorList>
    </citation>
    <scope>NUCLEOTIDE SEQUENCE [LARGE SCALE GENOMIC DNA]</scope>
    <source>
        <strain evidence="1 2">DSM 19624</strain>
    </source>
</reference>
<evidence type="ECO:0000313" key="2">
    <source>
        <dbReference type="Proteomes" id="UP000273898"/>
    </source>
</evidence>
<comment type="caution">
    <text evidence="1">The sequence shown here is derived from an EMBL/GenBank/DDBJ whole genome shotgun (WGS) entry which is preliminary data.</text>
</comment>
<proteinExistence type="predicted"/>
<dbReference type="Proteomes" id="UP000273898">
    <property type="component" value="Unassembled WGS sequence"/>
</dbReference>
<accession>A0A497XTU8</accession>
<protein>
    <submittedName>
        <fullName evidence="1">Uncharacterized protein</fullName>
    </submittedName>
</protein>
<sequence>MNIQGEFFEPINKISTDVTVSDDKINDKYLKGEIPPRWRTRAACAFDTGAS</sequence>
<evidence type="ECO:0000313" key="1">
    <source>
        <dbReference type="EMBL" id="RLJ72858.1"/>
    </source>
</evidence>
<dbReference type="AlphaFoldDB" id="A0A497XTU8"/>
<dbReference type="RefSeq" id="WP_166792239.1">
    <property type="nucleotide sequence ID" value="NZ_RCCK01000014.1"/>
</dbReference>
<organism evidence="1 2">
    <name type="scientific">Pedobacter alluvionis</name>
    <dbReference type="NCBI Taxonomy" id="475253"/>
    <lineage>
        <taxon>Bacteria</taxon>
        <taxon>Pseudomonadati</taxon>
        <taxon>Bacteroidota</taxon>
        <taxon>Sphingobacteriia</taxon>
        <taxon>Sphingobacteriales</taxon>
        <taxon>Sphingobacteriaceae</taxon>
        <taxon>Pedobacter</taxon>
    </lineage>
</organism>
<gene>
    <name evidence="1" type="ORF">BCL90_4507</name>
</gene>
<name>A0A497XTU8_9SPHI</name>
<dbReference type="EMBL" id="RCCK01000014">
    <property type="protein sequence ID" value="RLJ72858.1"/>
    <property type="molecule type" value="Genomic_DNA"/>
</dbReference>